<feature type="domain" description="HTH araC/xylS-type" evidence="7">
    <location>
        <begin position="429"/>
        <end position="527"/>
    </location>
</feature>
<dbReference type="GO" id="GO:0043565">
    <property type="term" value="F:sequence-specific DNA binding"/>
    <property type="evidence" value="ECO:0007669"/>
    <property type="project" value="InterPro"/>
</dbReference>
<dbReference type="PANTHER" id="PTHR43280">
    <property type="entry name" value="ARAC-FAMILY TRANSCRIPTIONAL REGULATOR"/>
    <property type="match status" value="1"/>
</dbReference>
<dbReference type="GO" id="GO:0003700">
    <property type="term" value="F:DNA-binding transcription factor activity"/>
    <property type="evidence" value="ECO:0007669"/>
    <property type="project" value="InterPro"/>
</dbReference>
<evidence type="ECO:0000259" key="8">
    <source>
        <dbReference type="PROSITE" id="PS50110"/>
    </source>
</evidence>
<dbReference type="SMART" id="SM00342">
    <property type="entry name" value="HTH_ARAC"/>
    <property type="match status" value="1"/>
</dbReference>
<evidence type="ECO:0000259" key="7">
    <source>
        <dbReference type="PROSITE" id="PS01124"/>
    </source>
</evidence>
<dbReference type="InterPro" id="IPR020449">
    <property type="entry name" value="Tscrpt_reg_AraC-type_HTH"/>
</dbReference>
<feature type="domain" description="Response regulatory" evidence="8">
    <location>
        <begin position="3"/>
        <end position="118"/>
    </location>
</feature>
<evidence type="ECO:0000256" key="6">
    <source>
        <dbReference type="PROSITE-ProRule" id="PRU00169"/>
    </source>
</evidence>
<accession>A0A0L6JI45</accession>
<evidence type="ECO:0000313" key="10">
    <source>
        <dbReference type="Proteomes" id="UP000036923"/>
    </source>
</evidence>
<evidence type="ECO:0000256" key="1">
    <source>
        <dbReference type="ARBA" id="ARBA00018672"/>
    </source>
</evidence>
<dbReference type="Gene3D" id="3.40.50.2300">
    <property type="match status" value="1"/>
</dbReference>
<dbReference type="InterPro" id="IPR009057">
    <property type="entry name" value="Homeodomain-like_sf"/>
</dbReference>
<keyword evidence="4" id="KW-0804">Transcription</keyword>
<keyword evidence="10" id="KW-1185">Reference proteome</keyword>
<organism evidence="9 10">
    <name type="scientific">Pseudobacteroides cellulosolvens ATCC 35603 = DSM 2933</name>
    <dbReference type="NCBI Taxonomy" id="398512"/>
    <lineage>
        <taxon>Bacteria</taxon>
        <taxon>Bacillati</taxon>
        <taxon>Bacillota</taxon>
        <taxon>Clostridia</taxon>
        <taxon>Eubacteriales</taxon>
        <taxon>Oscillospiraceae</taxon>
        <taxon>Pseudobacteroides</taxon>
    </lineage>
</organism>
<gene>
    <name evidence="9" type="ORF">Bccel_0664</name>
</gene>
<proteinExistence type="predicted"/>
<dbReference type="InterPro" id="IPR001789">
    <property type="entry name" value="Sig_transdc_resp-reg_receiver"/>
</dbReference>
<dbReference type="RefSeq" id="WP_036942959.1">
    <property type="nucleotide sequence ID" value="NZ_JQKC01000020.1"/>
</dbReference>
<comment type="caution">
    <text evidence="9">The sequence shown here is derived from an EMBL/GenBank/DDBJ whole genome shotgun (WGS) entry which is preliminary data.</text>
</comment>
<evidence type="ECO:0000313" key="9">
    <source>
        <dbReference type="EMBL" id="KNY25404.1"/>
    </source>
</evidence>
<dbReference type="OrthoDB" id="9794370at2"/>
<dbReference type="SUPFAM" id="SSF46689">
    <property type="entry name" value="Homeodomain-like"/>
    <property type="match status" value="2"/>
</dbReference>
<dbReference type="AlphaFoldDB" id="A0A0L6JI45"/>
<dbReference type="Proteomes" id="UP000036923">
    <property type="component" value="Unassembled WGS sequence"/>
</dbReference>
<dbReference type="EMBL" id="LGTC01000001">
    <property type="protein sequence ID" value="KNY25404.1"/>
    <property type="molecule type" value="Genomic_DNA"/>
</dbReference>
<dbReference type="GO" id="GO:0000160">
    <property type="term" value="P:phosphorelay signal transduction system"/>
    <property type="evidence" value="ECO:0007669"/>
    <property type="project" value="InterPro"/>
</dbReference>
<evidence type="ECO:0000256" key="2">
    <source>
        <dbReference type="ARBA" id="ARBA00023015"/>
    </source>
</evidence>
<dbReference type="InterPro" id="IPR018062">
    <property type="entry name" value="HTH_AraC-typ_CS"/>
</dbReference>
<reference evidence="10" key="1">
    <citation type="submission" date="2015-07" db="EMBL/GenBank/DDBJ databases">
        <title>Near-Complete Genome Sequence of the Cellulolytic Bacterium Bacteroides (Pseudobacteroides) cellulosolvens ATCC 35603.</title>
        <authorList>
            <person name="Dassa B."/>
            <person name="Utturkar S.M."/>
            <person name="Klingeman D.M."/>
            <person name="Hurt R.A."/>
            <person name="Keller M."/>
            <person name="Xu J."/>
            <person name="Reddy Y.H.K."/>
            <person name="Borovok I."/>
            <person name="Grinberg I.R."/>
            <person name="Lamed R."/>
            <person name="Zhivin O."/>
            <person name="Bayer E.A."/>
            <person name="Brown S.D."/>
        </authorList>
    </citation>
    <scope>NUCLEOTIDE SEQUENCE [LARGE SCALE GENOMIC DNA]</scope>
    <source>
        <strain evidence="10">DSM 2933</strain>
    </source>
</reference>
<dbReference type="Pfam" id="PF12833">
    <property type="entry name" value="HTH_18"/>
    <property type="match status" value="1"/>
</dbReference>
<evidence type="ECO:0000256" key="5">
    <source>
        <dbReference type="ARBA" id="ARBA00024867"/>
    </source>
</evidence>
<dbReference type="Gene3D" id="1.10.10.60">
    <property type="entry name" value="Homeodomain-like"/>
    <property type="match status" value="2"/>
</dbReference>
<dbReference type="PRINTS" id="PR00032">
    <property type="entry name" value="HTHARAC"/>
</dbReference>
<dbReference type="InterPro" id="IPR018060">
    <property type="entry name" value="HTH_AraC"/>
</dbReference>
<dbReference type="PROSITE" id="PS01124">
    <property type="entry name" value="HTH_ARAC_FAMILY_2"/>
    <property type="match status" value="1"/>
</dbReference>
<evidence type="ECO:0000256" key="3">
    <source>
        <dbReference type="ARBA" id="ARBA00023125"/>
    </source>
</evidence>
<keyword evidence="3" id="KW-0238">DNA-binding</keyword>
<comment type="caution">
    <text evidence="6">Lacks conserved residue(s) required for the propagation of feature annotation.</text>
</comment>
<dbReference type="PANTHER" id="PTHR43280:SF28">
    <property type="entry name" value="HTH-TYPE TRANSCRIPTIONAL ACTIVATOR RHAS"/>
    <property type="match status" value="1"/>
</dbReference>
<keyword evidence="2" id="KW-0805">Transcription regulation</keyword>
<dbReference type="SUPFAM" id="SSF52172">
    <property type="entry name" value="CheY-like"/>
    <property type="match status" value="1"/>
</dbReference>
<dbReference type="PROSITE" id="PS00041">
    <property type="entry name" value="HTH_ARAC_FAMILY_1"/>
    <property type="match status" value="1"/>
</dbReference>
<sequence>MTKILLISFDDTAGYYSERWFKKISCEILEAKNKSEVIKLMNQNIDIKLIMLSMDMDSKKALSIISYLKSIDIRVFMIAVSQSSDFNLAREAFRHGVSDYMLYSELNSGYFKKLQARFSDIENKKSQEATTSSTDLSTSKDRLLKHMLEVEKNYDMEDAMNKFGIKLKLNNLILCYLWVDDFQSISEKYDGNTIGDFSDNVKRHIDTTIRDICCGESVVLSPQEYLLFMSLEYNNMEDLMDRVYDIITVINTNLHDSMEISVSTGISSLGTGDKNIRELYEEARYNVKLRFVFGKGTIITPEISKKITPKKIDSIFGKEEKFIRTLIEADKEKAQYELEVLLKLIRNSDPGRLDKIYASYMEIIYIIIKFINEKCYDTVEVFGQNLDFYDIIAKFETQEEINEWIKDITDIVVSYLKEKRDVKVNRAILRVQEFIRNNYHNDLTLKMASDFVGLSESHLSNIFTKKTGQTFTDYLTSVRIEKAKELLETTNLKVYEVGVSIGYANVEHFSRVFKKFTGLSPNNYKNS</sequence>
<dbReference type="InterPro" id="IPR011006">
    <property type="entry name" value="CheY-like_superfamily"/>
</dbReference>
<comment type="function">
    <text evidence="5">May play the central regulatory role in sporulation. It may be an element of the effector pathway responsible for the activation of sporulation genes in response to nutritional stress. Spo0A may act in concert with spo0H (a sigma factor) to control the expression of some genes that are critical to the sporulation process.</text>
</comment>
<dbReference type="eggNOG" id="COG2207">
    <property type="taxonomic scope" value="Bacteria"/>
</dbReference>
<dbReference type="STRING" id="398512.Bccel_0664"/>
<name>A0A0L6JI45_9FIRM</name>
<dbReference type="PROSITE" id="PS50110">
    <property type="entry name" value="RESPONSE_REGULATORY"/>
    <property type="match status" value="1"/>
</dbReference>
<evidence type="ECO:0000256" key="4">
    <source>
        <dbReference type="ARBA" id="ARBA00023163"/>
    </source>
</evidence>
<protein>
    <recommendedName>
        <fullName evidence="1">Stage 0 sporulation protein A homolog</fullName>
    </recommendedName>
</protein>